<organism evidence="1 2">
    <name type="scientific">Candida boidinii</name>
    <name type="common">Yeast</name>
    <dbReference type="NCBI Taxonomy" id="5477"/>
    <lineage>
        <taxon>Eukaryota</taxon>
        <taxon>Fungi</taxon>
        <taxon>Dikarya</taxon>
        <taxon>Ascomycota</taxon>
        <taxon>Saccharomycotina</taxon>
        <taxon>Pichiomycetes</taxon>
        <taxon>Pichiales</taxon>
        <taxon>Pichiaceae</taxon>
        <taxon>Ogataea</taxon>
        <taxon>Ogataea/Candida clade</taxon>
    </lineage>
</organism>
<evidence type="ECO:0000313" key="1">
    <source>
        <dbReference type="EMBL" id="GME94092.1"/>
    </source>
</evidence>
<protein>
    <submittedName>
        <fullName evidence="1">Unnamed protein product</fullName>
    </submittedName>
</protein>
<name>A0ACB5TRV3_CANBO</name>
<gene>
    <name evidence="1" type="ORF">Cboi01_000339000</name>
</gene>
<dbReference type="Proteomes" id="UP001165101">
    <property type="component" value="Unassembled WGS sequence"/>
</dbReference>
<dbReference type="EMBL" id="BSXV01001840">
    <property type="protein sequence ID" value="GME94092.1"/>
    <property type="molecule type" value="Genomic_DNA"/>
</dbReference>
<sequence>MSSITPRTPTADISPAPSAISHKEIKSNPSKITKIITSKEWVLPPRPKPGRKPSAEAPATKRKAQNRAAQRAFRERRANRVSELETQLLDLEREKSINEGLLTNQVKTLQKENESIKKMMDEMKSTMDLLKRQFTSAKSPRSPMTKGSPNSAPSPRNSSSAVTTPSANPQ</sequence>
<accession>A0ACB5TRV3</accession>
<proteinExistence type="predicted"/>
<comment type="caution">
    <text evidence="1">The sequence shown here is derived from an EMBL/GenBank/DDBJ whole genome shotgun (WGS) entry which is preliminary data.</text>
</comment>
<keyword evidence="2" id="KW-1185">Reference proteome</keyword>
<reference evidence="1" key="1">
    <citation type="submission" date="2023-04" db="EMBL/GenBank/DDBJ databases">
        <title>Candida boidinii NBRC 1967.</title>
        <authorList>
            <person name="Ichikawa N."/>
            <person name="Sato H."/>
            <person name="Tonouchi N."/>
        </authorList>
    </citation>
    <scope>NUCLEOTIDE SEQUENCE</scope>
    <source>
        <strain evidence="1">NBRC 1967</strain>
    </source>
</reference>
<evidence type="ECO:0000313" key="2">
    <source>
        <dbReference type="Proteomes" id="UP001165101"/>
    </source>
</evidence>